<reference evidence="1" key="2">
    <citation type="submission" date="2008-12" db="EMBL/GenBank/DDBJ databases">
        <title>Improved gene annotation of the rice (Oryza sativa) genomes.</title>
        <authorList>
            <person name="Wang J."/>
            <person name="Li R."/>
            <person name="Fan W."/>
            <person name="Huang Q."/>
            <person name="Zhang J."/>
            <person name="Zhou Y."/>
            <person name="Hu Y."/>
            <person name="Zi S."/>
            <person name="Li J."/>
            <person name="Ni P."/>
            <person name="Zheng H."/>
            <person name="Zhang Y."/>
            <person name="Zhao M."/>
            <person name="Hao Q."/>
            <person name="McDermott J."/>
            <person name="Samudrala R."/>
            <person name="Kristiansen K."/>
            <person name="Wong G.K.-S."/>
        </authorList>
    </citation>
    <scope>NUCLEOTIDE SEQUENCE</scope>
</reference>
<dbReference type="AlphaFoldDB" id="A0A8J8Y584"/>
<reference evidence="1" key="1">
    <citation type="journal article" date="2005" name="PLoS Biol.">
        <title>The genomes of Oryza sativa: a history of duplications.</title>
        <authorList>
            <person name="Yu J."/>
            <person name="Wang J."/>
            <person name="Lin W."/>
            <person name="Li S."/>
            <person name="Li H."/>
            <person name="Zhou J."/>
            <person name="Ni P."/>
            <person name="Dong W."/>
            <person name="Hu S."/>
            <person name="Zeng C."/>
            <person name="Zhang J."/>
            <person name="Zhang Y."/>
            <person name="Li R."/>
            <person name="Xu Z."/>
            <person name="Li S."/>
            <person name="Li X."/>
            <person name="Zheng H."/>
            <person name="Cong L."/>
            <person name="Lin L."/>
            <person name="Yin J."/>
            <person name="Geng J."/>
            <person name="Li G."/>
            <person name="Shi J."/>
            <person name="Liu J."/>
            <person name="Lv H."/>
            <person name="Li J."/>
            <person name="Wang J."/>
            <person name="Deng Y."/>
            <person name="Ran L."/>
            <person name="Shi X."/>
            <person name="Wang X."/>
            <person name="Wu Q."/>
            <person name="Li C."/>
            <person name="Ren X."/>
            <person name="Wang J."/>
            <person name="Wang X."/>
            <person name="Li D."/>
            <person name="Liu D."/>
            <person name="Zhang X."/>
            <person name="Ji Z."/>
            <person name="Zhao W."/>
            <person name="Sun Y."/>
            <person name="Zhang Z."/>
            <person name="Bao J."/>
            <person name="Han Y."/>
            <person name="Dong L."/>
            <person name="Ji J."/>
            <person name="Chen P."/>
            <person name="Wu S."/>
            <person name="Liu J."/>
            <person name="Xiao Y."/>
            <person name="Bu D."/>
            <person name="Tan J."/>
            <person name="Yang L."/>
            <person name="Ye C."/>
            <person name="Zhang J."/>
            <person name="Xu J."/>
            <person name="Zhou Y."/>
            <person name="Yu Y."/>
            <person name="Zhang B."/>
            <person name="Zhuang S."/>
            <person name="Wei H."/>
            <person name="Liu B."/>
            <person name="Lei M."/>
            <person name="Yu H."/>
            <person name="Li Y."/>
            <person name="Xu H."/>
            <person name="Wei S."/>
            <person name="He X."/>
            <person name="Fang L."/>
            <person name="Zhang Z."/>
            <person name="Zhang Y."/>
            <person name="Huang X."/>
            <person name="Su Z."/>
            <person name="Tong W."/>
            <person name="Li J."/>
            <person name="Tong Z."/>
            <person name="Li S."/>
            <person name="Ye J."/>
            <person name="Wang L."/>
            <person name="Fang L."/>
            <person name="Lei T."/>
            <person name="Chen C."/>
            <person name="Chen H."/>
            <person name="Xu Z."/>
            <person name="Li H."/>
            <person name="Huang H."/>
            <person name="Zhang F."/>
            <person name="Xu H."/>
            <person name="Li N."/>
            <person name="Zhao C."/>
            <person name="Li S."/>
            <person name="Dong L."/>
            <person name="Huang Y."/>
            <person name="Li L."/>
            <person name="Xi Y."/>
            <person name="Qi Q."/>
            <person name="Li W."/>
            <person name="Zhang B."/>
            <person name="Hu W."/>
            <person name="Zhang Y."/>
            <person name="Tian X."/>
            <person name="Jiao Y."/>
            <person name="Liang X."/>
            <person name="Jin J."/>
            <person name="Gao L."/>
            <person name="Zheng W."/>
            <person name="Hao B."/>
            <person name="Liu S."/>
            <person name="Wang W."/>
            <person name="Yuan L."/>
            <person name="Cao M."/>
            <person name="McDermott J."/>
            <person name="Samudrala R."/>
            <person name="Wang J."/>
            <person name="Wong G.K."/>
            <person name="Yang H."/>
        </authorList>
    </citation>
    <scope>NUCLEOTIDE SEQUENCE [LARGE SCALE GENOMIC DNA]</scope>
</reference>
<sequence>MASVKAANNITIEPVVQYVDKELDKASNRDKGAKGNRGMVVADHFQLWPSPYQLNCECSHTEQQPWPPPTQAGDIGCQVALRRVLGSSSKCSQGDLMPVTPPRPLTIGKLHNSRSRSAGNTTEAVQSIIESHAISLHCRISKSMCIALNFVESWLQNTAKKLCNGQLLNLSVGIHFDDRKISTTLFFAELLEHPIIYFQVYLTAFHCVHSNKILRPWIIARAANEKQNRKVKRCGYDSIVGFDGNNPIDASIAVKVSIDVIGTWTDSETLYA</sequence>
<dbReference type="HOGENOM" id="CLU_1024473_0_0_1"/>
<evidence type="ECO:0000313" key="1">
    <source>
        <dbReference type="EMBL" id="EEE61108.1"/>
    </source>
</evidence>
<dbReference type="EMBL" id="CM000141">
    <property type="protein sequence ID" value="EEE61108.1"/>
    <property type="molecule type" value="Genomic_DNA"/>
</dbReference>
<organism evidence="1">
    <name type="scientific">Oryza sativa subsp. japonica</name>
    <name type="common">Rice</name>
    <dbReference type="NCBI Taxonomy" id="39947"/>
    <lineage>
        <taxon>Eukaryota</taxon>
        <taxon>Viridiplantae</taxon>
        <taxon>Streptophyta</taxon>
        <taxon>Embryophyta</taxon>
        <taxon>Tracheophyta</taxon>
        <taxon>Spermatophyta</taxon>
        <taxon>Magnoliopsida</taxon>
        <taxon>Liliopsida</taxon>
        <taxon>Poales</taxon>
        <taxon>Poaceae</taxon>
        <taxon>BOP clade</taxon>
        <taxon>Oryzoideae</taxon>
        <taxon>Oryzeae</taxon>
        <taxon>Oryzinae</taxon>
        <taxon>Oryza</taxon>
        <taxon>Oryza sativa</taxon>
    </lineage>
</organism>
<dbReference type="Proteomes" id="UP000007752">
    <property type="component" value="Chromosome 4"/>
</dbReference>
<protein>
    <submittedName>
        <fullName evidence="1">Uncharacterized protein</fullName>
    </submittedName>
</protein>
<dbReference type="OrthoDB" id="10269528at2759"/>
<name>A0A8J8Y584_ORYSJ</name>
<gene>
    <name evidence="1" type="ORF">OsJ_15017</name>
</gene>
<dbReference type="Gramene" id="Os04t0455401-03">
    <property type="protein sequence ID" value="Os04t0455401-03"/>
    <property type="gene ID" value="Os04g0455401"/>
</dbReference>
<accession>A0A8J8Y584</accession>
<proteinExistence type="predicted"/>